<proteinExistence type="predicted"/>
<protein>
    <submittedName>
        <fullName evidence="2 3">Homeobox a10b</fullName>
    </submittedName>
</protein>
<feature type="region of interest" description="Disordered" evidence="1">
    <location>
        <begin position="1"/>
        <end position="43"/>
    </location>
</feature>
<keyword evidence="2" id="KW-0371">Homeobox</keyword>
<dbReference type="Proteomes" id="UP000030765">
    <property type="component" value="Unassembled WGS sequence"/>
</dbReference>
<evidence type="ECO:0000313" key="2">
    <source>
        <dbReference type="EMBL" id="KFB48854.1"/>
    </source>
</evidence>
<keyword evidence="4" id="KW-1185">Reference proteome</keyword>
<reference evidence="3" key="2">
    <citation type="submission" date="2020-05" db="UniProtKB">
        <authorList>
            <consortium name="EnsemblMetazoa"/>
        </authorList>
    </citation>
    <scope>IDENTIFICATION</scope>
</reference>
<keyword evidence="2" id="KW-0238">DNA-binding</keyword>
<dbReference type="EMBL" id="KE525342">
    <property type="protein sequence ID" value="KFB48854.1"/>
    <property type="molecule type" value="Genomic_DNA"/>
</dbReference>
<reference evidence="2 4" key="1">
    <citation type="journal article" date="2014" name="BMC Genomics">
        <title>Genome sequence of Anopheles sinensis provides insight into genetics basis of mosquito competence for malaria parasites.</title>
        <authorList>
            <person name="Zhou D."/>
            <person name="Zhang D."/>
            <person name="Ding G."/>
            <person name="Shi L."/>
            <person name="Hou Q."/>
            <person name="Ye Y."/>
            <person name="Xu Y."/>
            <person name="Zhou H."/>
            <person name="Xiong C."/>
            <person name="Li S."/>
            <person name="Yu J."/>
            <person name="Hong S."/>
            <person name="Yu X."/>
            <person name="Zou P."/>
            <person name="Chen C."/>
            <person name="Chang X."/>
            <person name="Wang W."/>
            <person name="Lv Y."/>
            <person name="Sun Y."/>
            <person name="Ma L."/>
            <person name="Shen B."/>
            <person name="Zhu C."/>
        </authorList>
    </citation>
    <scope>NUCLEOTIDE SEQUENCE [LARGE SCALE GENOMIC DNA]</scope>
</reference>
<dbReference type="EMBL" id="ATLV01023303">
    <property type="status" value="NOT_ANNOTATED_CDS"/>
    <property type="molecule type" value="Genomic_DNA"/>
</dbReference>
<dbReference type="AlphaFoldDB" id="A0A084WF60"/>
<sequence length="74" mass="7649">MDGEKGPTHLGALGSAGTSRREQSSSGIGRSLHDDDDDHPAICAPLPCVPGQGYRATGHLGRVVKNAPMERAGE</sequence>
<dbReference type="GO" id="GO:0003677">
    <property type="term" value="F:DNA binding"/>
    <property type="evidence" value="ECO:0007669"/>
    <property type="project" value="UniProtKB-KW"/>
</dbReference>
<gene>
    <name evidence="2" type="ORF">ZHAS_00017112</name>
</gene>
<evidence type="ECO:0000313" key="3">
    <source>
        <dbReference type="EnsemblMetazoa" id="ASIC017112-PA"/>
    </source>
</evidence>
<name>A0A084WF60_ANOSI</name>
<dbReference type="EnsemblMetazoa" id="ASIC017112-RA">
    <property type="protein sequence ID" value="ASIC017112-PA"/>
    <property type="gene ID" value="ASIC017112"/>
</dbReference>
<evidence type="ECO:0000313" key="4">
    <source>
        <dbReference type="Proteomes" id="UP000030765"/>
    </source>
</evidence>
<evidence type="ECO:0000256" key="1">
    <source>
        <dbReference type="SAM" id="MobiDB-lite"/>
    </source>
</evidence>
<organism evidence="2">
    <name type="scientific">Anopheles sinensis</name>
    <name type="common">Mosquito</name>
    <dbReference type="NCBI Taxonomy" id="74873"/>
    <lineage>
        <taxon>Eukaryota</taxon>
        <taxon>Metazoa</taxon>
        <taxon>Ecdysozoa</taxon>
        <taxon>Arthropoda</taxon>
        <taxon>Hexapoda</taxon>
        <taxon>Insecta</taxon>
        <taxon>Pterygota</taxon>
        <taxon>Neoptera</taxon>
        <taxon>Endopterygota</taxon>
        <taxon>Diptera</taxon>
        <taxon>Nematocera</taxon>
        <taxon>Culicoidea</taxon>
        <taxon>Culicidae</taxon>
        <taxon>Anophelinae</taxon>
        <taxon>Anopheles</taxon>
    </lineage>
</organism>
<dbReference type="VEuPathDB" id="VectorBase:ASIC017112"/>
<accession>A0A084WF60</accession>